<dbReference type="PANTHER" id="PTHR43022">
    <property type="entry name" value="PROTEIN SMF"/>
    <property type="match status" value="1"/>
</dbReference>
<accession>A0ABY4E7H5</accession>
<dbReference type="Proteomes" id="UP000832011">
    <property type="component" value="Chromosome"/>
</dbReference>
<dbReference type="InterPro" id="IPR003488">
    <property type="entry name" value="DprA"/>
</dbReference>
<organism evidence="4 5">
    <name type="scientific">Vitreoscilla massiliensis</name>
    <dbReference type="NCBI Taxonomy" id="1689272"/>
    <lineage>
        <taxon>Bacteria</taxon>
        <taxon>Pseudomonadati</taxon>
        <taxon>Pseudomonadota</taxon>
        <taxon>Betaproteobacteria</taxon>
        <taxon>Neisseriales</taxon>
        <taxon>Neisseriaceae</taxon>
        <taxon>Vitreoscilla</taxon>
    </lineage>
</organism>
<keyword evidence="5" id="KW-1185">Reference proteome</keyword>
<dbReference type="Gene3D" id="1.10.10.10">
    <property type="entry name" value="Winged helix-like DNA-binding domain superfamily/Winged helix DNA-binding domain"/>
    <property type="match status" value="1"/>
</dbReference>
<evidence type="ECO:0000313" key="5">
    <source>
        <dbReference type="Proteomes" id="UP000832011"/>
    </source>
</evidence>
<dbReference type="InterPro" id="IPR041614">
    <property type="entry name" value="DprA_WH"/>
</dbReference>
<dbReference type="EMBL" id="CP091511">
    <property type="protein sequence ID" value="UOO90840.1"/>
    <property type="molecule type" value="Genomic_DNA"/>
</dbReference>
<dbReference type="Gene3D" id="3.40.50.450">
    <property type="match status" value="1"/>
</dbReference>
<comment type="similarity">
    <text evidence="1">Belongs to the DprA/Smf family.</text>
</comment>
<evidence type="ECO:0000313" key="4">
    <source>
        <dbReference type="EMBL" id="UOO90840.1"/>
    </source>
</evidence>
<sequence>MQERERLAHLELALTPQVGAMTFLKLLQAFPNVQDIWQTSAATLSQIVSNKAATAIREHQGLSHLQAALDWQALHPDNHLLCLADDDYPLALSEIDSPPPLLFARGDVGLLNLPSVALIGSRHASASGLHIAHDMAAELAAYGVCIVSGFAAGIDTAAHQGCLHAQGKTIAVLGTGIDRVYPAANLDLAHQISATGLLLSEFPLGTAPISHNFPRRNRIIAGLAQAIVVVEATLESGSLITARLGLEMNKEVMAVPGSIHNPHSKGCHALIKQGAKLVETVHDILEECPLLPQMRPVNSQTASTSNPTTCINESTALLKAMGFDPIHPDQLVDKLGISATDVYAELLQLELQGKIAALSGGRYQRIT</sequence>
<dbReference type="PANTHER" id="PTHR43022:SF1">
    <property type="entry name" value="PROTEIN SMF"/>
    <property type="match status" value="1"/>
</dbReference>
<protein>
    <submittedName>
        <fullName evidence="4">DNA-processing protein DprA</fullName>
    </submittedName>
</protein>
<reference evidence="4 5" key="1">
    <citation type="journal article" date="2022" name="Res Sq">
        <title>Evolution of multicellular longitudinally dividing oral cavity symbionts (Neisseriaceae).</title>
        <authorList>
            <person name="Nyongesa S."/>
            <person name="Weber P."/>
            <person name="Bernet E."/>
            <person name="Pullido F."/>
            <person name="Nieckarz M."/>
            <person name="Delaby M."/>
            <person name="Nieves C."/>
            <person name="Viehboeck T."/>
            <person name="Krause N."/>
            <person name="Rivera-Millot A."/>
            <person name="Nakamura A."/>
            <person name="Vischer N."/>
            <person name="VanNieuwenhze M."/>
            <person name="Brun Y."/>
            <person name="Cava F."/>
            <person name="Bulgheresi S."/>
            <person name="Veyrier F."/>
        </authorList>
    </citation>
    <scope>NUCLEOTIDE SEQUENCE [LARGE SCALE GENOMIC DNA]</scope>
    <source>
        <strain evidence="4 5">SN4</strain>
    </source>
</reference>
<dbReference type="RefSeq" id="WP_058305378.1">
    <property type="nucleotide sequence ID" value="NZ_CABKVG010000006.1"/>
</dbReference>
<dbReference type="InterPro" id="IPR057666">
    <property type="entry name" value="DrpA_SLOG"/>
</dbReference>
<dbReference type="InterPro" id="IPR010994">
    <property type="entry name" value="RuvA_2-like"/>
</dbReference>
<evidence type="ECO:0000256" key="1">
    <source>
        <dbReference type="ARBA" id="ARBA00006525"/>
    </source>
</evidence>
<evidence type="ECO:0000259" key="3">
    <source>
        <dbReference type="Pfam" id="PF17782"/>
    </source>
</evidence>
<gene>
    <name evidence="4" type="primary">dprA</name>
    <name evidence="4" type="ORF">LVJ82_07735</name>
</gene>
<dbReference type="SUPFAM" id="SSF102405">
    <property type="entry name" value="MCP/YpsA-like"/>
    <property type="match status" value="1"/>
</dbReference>
<dbReference type="SUPFAM" id="SSF47781">
    <property type="entry name" value="RuvA domain 2-like"/>
    <property type="match status" value="1"/>
</dbReference>
<proteinExistence type="inferred from homology"/>
<name>A0ABY4E7H5_9NEIS</name>
<dbReference type="Pfam" id="PF02481">
    <property type="entry name" value="DNA_processg_A"/>
    <property type="match status" value="1"/>
</dbReference>
<feature type="domain" description="DprA winged helix" evidence="3">
    <location>
        <begin position="313"/>
        <end position="361"/>
    </location>
</feature>
<dbReference type="InterPro" id="IPR036388">
    <property type="entry name" value="WH-like_DNA-bd_sf"/>
</dbReference>
<evidence type="ECO:0000259" key="2">
    <source>
        <dbReference type="Pfam" id="PF02481"/>
    </source>
</evidence>
<dbReference type="Pfam" id="PF17782">
    <property type="entry name" value="WHD_DprA"/>
    <property type="match status" value="1"/>
</dbReference>
<feature type="domain" description="Smf/DprA SLOG" evidence="2">
    <location>
        <begin position="80"/>
        <end position="288"/>
    </location>
</feature>
<dbReference type="NCBIfam" id="TIGR00732">
    <property type="entry name" value="dprA"/>
    <property type="match status" value="1"/>
</dbReference>